<keyword evidence="3" id="KW-1185">Reference proteome</keyword>
<accession>A0ABD1F6Q4</accession>
<reference evidence="2 3" key="1">
    <citation type="submission" date="2024-05" db="EMBL/GenBank/DDBJ databases">
        <title>Genetic variation in Jamaican populations of the coffee berry borer (Hypothenemus hampei).</title>
        <authorList>
            <person name="Errbii M."/>
            <person name="Myrie A."/>
        </authorList>
    </citation>
    <scope>NUCLEOTIDE SEQUENCE [LARGE SCALE GENOMIC DNA]</scope>
    <source>
        <strain evidence="2">JA-Hopewell-2020-01-JO</strain>
        <tissue evidence="2">Whole body</tissue>
    </source>
</reference>
<protein>
    <submittedName>
        <fullName evidence="2">Uncharacterized protein</fullName>
    </submittedName>
</protein>
<proteinExistence type="predicted"/>
<sequence>MVQFYYIFVIPMVICEVLSHPVENSNHVMLPASDVNENELKVEPLHDRHKENNEIKAVFLMPGNVIESNPDDMDTAEAVIFRPLFVYRKYTVKRRRMRF</sequence>
<name>A0ABD1F6Q4_HYPHA</name>
<organism evidence="2 3">
    <name type="scientific">Hypothenemus hampei</name>
    <name type="common">Coffee berry borer</name>
    <dbReference type="NCBI Taxonomy" id="57062"/>
    <lineage>
        <taxon>Eukaryota</taxon>
        <taxon>Metazoa</taxon>
        <taxon>Ecdysozoa</taxon>
        <taxon>Arthropoda</taxon>
        <taxon>Hexapoda</taxon>
        <taxon>Insecta</taxon>
        <taxon>Pterygota</taxon>
        <taxon>Neoptera</taxon>
        <taxon>Endopterygota</taxon>
        <taxon>Coleoptera</taxon>
        <taxon>Polyphaga</taxon>
        <taxon>Cucujiformia</taxon>
        <taxon>Curculionidae</taxon>
        <taxon>Scolytinae</taxon>
        <taxon>Hypothenemus</taxon>
    </lineage>
</organism>
<evidence type="ECO:0000313" key="2">
    <source>
        <dbReference type="EMBL" id="KAL1513046.1"/>
    </source>
</evidence>
<feature type="signal peptide" evidence="1">
    <location>
        <begin position="1"/>
        <end position="19"/>
    </location>
</feature>
<keyword evidence="1" id="KW-0732">Signal</keyword>
<evidence type="ECO:0000313" key="3">
    <source>
        <dbReference type="Proteomes" id="UP001566132"/>
    </source>
</evidence>
<feature type="chain" id="PRO_5044768518" evidence="1">
    <location>
        <begin position="20"/>
        <end position="99"/>
    </location>
</feature>
<gene>
    <name evidence="2" type="ORF">ABEB36_002526</name>
</gene>
<dbReference type="Proteomes" id="UP001566132">
    <property type="component" value="Unassembled WGS sequence"/>
</dbReference>
<dbReference type="EMBL" id="JBDJPC010000002">
    <property type="protein sequence ID" value="KAL1513046.1"/>
    <property type="molecule type" value="Genomic_DNA"/>
</dbReference>
<dbReference type="AlphaFoldDB" id="A0ABD1F6Q4"/>
<comment type="caution">
    <text evidence="2">The sequence shown here is derived from an EMBL/GenBank/DDBJ whole genome shotgun (WGS) entry which is preliminary data.</text>
</comment>
<evidence type="ECO:0000256" key="1">
    <source>
        <dbReference type="SAM" id="SignalP"/>
    </source>
</evidence>